<feature type="transmembrane region" description="Helical" evidence="2">
    <location>
        <begin position="71"/>
        <end position="91"/>
    </location>
</feature>
<evidence type="ECO:0000313" key="5">
    <source>
        <dbReference type="Proteomes" id="UP000500741"/>
    </source>
</evidence>
<gene>
    <name evidence="4" type="ORF">G7084_02650</name>
</gene>
<keyword evidence="5" id="KW-1185">Reference proteome</keyword>
<dbReference type="GO" id="GO:0003677">
    <property type="term" value="F:DNA binding"/>
    <property type="evidence" value="ECO:0007669"/>
    <property type="project" value="UniProtKB-KW"/>
</dbReference>
<dbReference type="PROSITE" id="PS50943">
    <property type="entry name" value="HTH_CROC1"/>
    <property type="match status" value="1"/>
</dbReference>
<evidence type="ECO:0000313" key="4">
    <source>
        <dbReference type="EMBL" id="QIL50320.1"/>
    </source>
</evidence>
<feature type="transmembrane region" description="Helical" evidence="2">
    <location>
        <begin position="130"/>
        <end position="151"/>
    </location>
</feature>
<dbReference type="KEGG" id="wco:G7084_02650"/>
<feature type="transmembrane region" description="Helical" evidence="2">
    <location>
        <begin position="97"/>
        <end position="118"/>
    </location>
</feature>
<feature type="domain" description="HTH cro/C1-type" evidence="3">
    <location>
        <begin position="5"/>
        <end position="59"/>
    </location>
</feature>
<keyword evidence="2" id="KW-0812">Transmembrane</keyword>
<proteinExistence type="predicted"/>
<dbReference type="RefSeq" id="WP_166009812.1">
    <property type="nucleotide sequence ID" value="NZ_CP049888.1"/>
</dbReference>
<reference evidence="4 5" key="1">
    <citation type="submission" date="2020-03" db="EMBL/GenBank/DDBJ databases">
        <title>Weissella sp. nov., isolated from Cybister lewisianus.</title>
        <authorList>
            <person name="Hyun D.-W."/>
            <person name="Bae J.-W."/>
        </authorList>
    </citation>
    <scope>NUCLEOTIDE SEQUENCE [LARGE SCALE GENOMIC DNA]</scope>
    <source>
        <strain evidence="4 5">HDW19</strain>
    </source>
</reference>
<dbReference type="EMBL" id="CP049888">
    <property type="protein sequence ID" value="QIL50320.1"/>
    <property type="molecule type" value="Genomic_DNA"/>
</dbReference>
<evidence type="ECO:0000256" key="2">
    <source>
        <dbReference type="SAM" id="Phobius"/>
    </source>
</evidence>
<dbReference type="InterPro" id="IPR010982">
    <property type="entry name" value="Lambda_DNA-bd_dom_sf"/>
</dbReference>
<dbReference type="PANTHER" id="PTHR46558:SF4">
    <property type="entry name" value="DNA-BIDING PHAGE PROTEIN"/>
    <property type="match status" value="1"/>
</dbReference>
<dbReference type="SMART" id="SM00530">
    <property type="entry name" value="HTH_XRE"/>
    <property type="match status" value="1"/>
</dbReference>
<dbReference type="CDD" id="cd00093">
    <property type="entry name" value="HTH_XRE"/>
    <property type="match status" value="1"/>
</dbReference>
<dbReference type="SUPFAM" id="SSF47413">
    <property type="entry name" value="lambda repressor-like DNA-binding domains"/>
    <property type="match status" value="1"/>
</dbReference>
<protein>
    <submittedName>
        <fullName evidence="4">Helix-turn-helix transcriptional regulator</fullName>
    </submittedName>
</protein>
<evidence type="ECO:0000256" key="1">
    <source>
        <dbReference type="ARBA" id="ARBA00023125"/>
    </source>
</evidence>
<organism evidence="4 5">
    <name type="scientific">Weissella coleopterorum</name>
    <dbReference type="NCBI Taxonomy" id="2714949"/>
    <lineage>
        <taxon>Bacteria</taxon>
        <taxon>Bacillati</taxon>
        <taxon>Bacillota</taxon>
        <taxon>Bacilli</taxon>
        <taxon>Lactobacillales</taxon>
        <taxon>Lactobacillaceae</taxon>
        <taxon>Weissella</taxon>
    </lineage>
</organism>
<evidence type="ECO:0000259" key="3">
    <source>
        <dbReference type="PROSITE" id="PS50943"/>
    </source>
</evidence>
<sequence>MENNLKIIRLEKELTQQEVADSLNVTRQTVSHWENAEPLPPILALVDLSELYNESISRIIGENRMIIKKRLNLMALIGMLTLNYFLIPYLFPSISFILIVVLLILVGVGFPFWQLYLFIFEQQNFSTMEIVDSFVYFGLGILGTLVVYVIWKKLFKYIKSYIRYNVNSIFYETYVPDGK</sequence>
<dbReference type="InterPro" id="IPR001387">
    <property type="entry name" value="Cro/C1-type_HTH"/>
</dbReference>
<keyword evidence="2" id="KW-0472">Membrane</keyword>
<dbReference type="Proteomes" id="UP000500741">
    <property type="component" value="Chromosome"/>
</dbReference>
<keyword evidence="1" id="KW-0238">DNA-binding</keyword>
<keyword evidence="2" id="KW-1133">Transmembrane helix</keyword>
<accession>A0A6G8AZB1</accession>
<dbReference type="Gene3D" id="1.10.260.40">
    <property type="entry name" value="lambda repressor-like DNA-binding domains"/>
    <property type="match status" value="1"/>
</dbReference>
<dbReference type="Pfam" id="PF01381">
    <property type="entry name" value="HTH_3"/>
    <property type="match status" value="1"/>
</dbReference>
<dbReference type="AlphaFoldDB" id="A0A6G8AZB1"/>
<name>A0A6G8AZB1_9LACO</name>
<dbReference type="PANTHER" id="PTHR46558">
    <property type="entry name" value="TRACRIPTIONAL REGULATORY PROTEIN-RELATED-RELATED"/>
    <property type="match status" value="1"/>
</dbReference>